<comment type="caution">
    <text evidence="15">The sequence shown here is derived from an EMBL/GenBank/DDBJ whole genome shotgun (WGS) entry which is preliminary data.</text>
</comment>
<feature type="transmembrane region" description="Helical" evidence="14">
    <location>
        <begin position="30"/>
        <end position="49"/>
    </location>
</feature>
<evidence type="ECO:0000313" key="15">
    <source>
        <dbReference type="EMBL" id="RRH86172.1"/>
    </source>
</evidence>
<keyword evidence="14" id="KW-0812">Transmembrane</keyword>
<evidence type="ECO:0000256" key="11">
    <source>
        <dbReference type="ARBA" id="ARBA00023098"/>
    </source>
</evidence>
<dbReference type="NCBIfam" id="TIGR00682">
    <property type="entry name" value="lpxK"/>
    <property type="match status" value="1"/>
</dbReference>
<dbReference type="GO" id="GO:0005886">
    <property type="term" value="C:plasma membrane"/>
    <property type="evidence" value="ECO:0007669"/>
    <property type="project" value="TreeGrafter"/>
</dbReference>
<dbReference type="GO" id="GO:0009245">
    <property type="term" value="P:lipid A biosynthetic process"/>
    <property type="evidence" value="ECO:0007669"/>
    <property type="project" value="UniProtKB-UniRule"/>
</dbReference>
<evidence type="ECO:0000256" key="5">
    <source>
        <dbReference type="ARBA" id="ARBA00022516"/>
    </source>
</evidence>
<evidence type="ECO:0000256" key="12">
    <source>
        <dbReference type="ARBA" id="ARBA00029757"/>
    </source>
</evidence>
<keyword evidence="10 13" id="KW-0067">ATP-binding</keyword>
<dbReference type="RefSeq" id="WP_124960568.1">
    <property type="nucleotide sequence ID" value="NZ_RQXU01000015.1"/>
</dbReference>
<dbReference type="InterPro" id="IPR003758">
    <property type="entry name" value="LpxK"/>
</dbReference>
<dbReference type="GO" id="GO:0009029">
    <property type="term" value="F:lipid-A 4'-kinase activity"/>
    <property type="evidence" value="ECO:0007669"/>
    <property type="project" value="UniProtKB-UniRule"/>
</dbReference>
<dbReference type="EMBL" id="RQXU01000015">
    <property type="protein sequence ID" value="RRH86172.1"/>
    <property type="molecule type" value="Genomic_DNA"/>
</dbReference>
<name>A0A3P3EK52_9BURK</name>
<dbReference type="EC" id="2.7.1.130" evidence="3 13"/>
<keyword evidence="5 13" id="KW-0444">Lipid biosynthesis</keyword>
<reference evidence="15 18" key="1">
    <citation type="submission" date="2018-11" db="EMBL/GenBank/DDBJ databases">
        <title>The genome of Variovorax sp T529.</title>
        <authorList>
            <person name="Gao J."/>
        </authorList>
    </citation>
    <scope>NUCLEOTIDE SEQUENCE [LARGE SCALE GENOMIC DNA]</scope>
    <source>
        <strain evidence="15 18">T529</strain>
    </source>
</reference>
<evidence type="ECO:0000256" key="8">
    <source>
        <dbReference type="ARBA" id="ARBA00022741"/>
    </source>
</evidence>
<keyword evidence="14" id="KW-1133">Transmembrane helix</keyword>
<evidence type="ECO:0000256" key="9">
    <source>
        <dbReference type="ARBA" id="ARBA00022777"/>
    </source>
</evidence>
<dbReference type="Proteomes" id="UP000271137">
    <property type="component" value="Unassembled WGS sequence"/>
</dbReference>
<evidence type="ECO:0000256" key="10">
    <source>
        <dbReference type="ARBA" id="ARBA00022840"/>
    </source>
</evidence>
<dbReference type="GO" id="GO:0009244">
    <property type="term" value="P:lipopolysaccharide core region biosynthetic process"/>
    <property type="evidence" value="ECO:0007669"/>
    <property type="project" value="TreeGrafter"/>
</dbReference>
<dbReference type="Pfam" id="PF02606">
    <property type="entry name" value="LpxK"/>
    <property type="match status" value="1"/>
</dbReference>
<keyword evidence="7 13" id="KW-0808">Transferase</keyword>
<dbReference type="PANTHER" id="PTHR42724">
    <property type="entry name" value="TETRAACYLDISACCHARIDE 4'-KINASE"/>
    <property type="match status" value="1"/>
</dbReference>
<gene>
    <name evidence="13" type="primary">lpxK</name>
    <name evidence="15" type="ORF">EH244_22585</name>
    <name evidence="16" type="ORF">EJO66_15720</name>
</gene>
<comment type="pathway">
    <text evidence="2 13">Glycolipid biosynthesis; lipid IV(A) biosynthesis; lipid IV(A) from (3R)-3-hydroxytetradecanoyl-[acyl-carrier-protein] and UDP-N-acetyl-alpha-D-glucosamine: step 6/6.</text>
</comment>
<evidence type="ECO:0000256" key="14">
    <source>
        <dbReference type="SAM" id="Phobius"/>
    </source>
</evidence>
<keyword evidence="11 13" id="KW-0443">Lipid metabolism</keyword>
<organism evidence="15 18">
    <name type="scientific">Variovorax beijingensis</name>
    <dbReference type="NCBI Taxonomy" id="2496117"/>
    <lineage>
        <taxon>Bacteria</taxon>
        <taxon>Pseudomonadati</taxon>
        <taxon>Pseudomonadota</taxon>
        <taxon>Betaproteobacteria</taxon>
        <taxon>Burkholderiales</taxon>
        <taxon>Comamonadaceae</taxon>
        <taxon>Variovorax</taxon>
    </lineage>
</organism>
<evidence type="ECO:0000256" key="2">
    <source>
        <dbReference type="ARBA" id="ARBA00004870"/>
    </source>
</evidence>
<dbReference type="GO" id="GO:0005524">
    <property type="term" value="F:ATP binding"/>
    <property type="evidence" value="ECO:0007669"/>
    <property type="project" value="UniProtKB-UniRule"/>
</dbReference>
<reference evidence="16 17" key="2">
    <citation type="submission" date="2018-12" db="EMBL/GenBank/DDBJ databases">
        <title>The genome sequences of strain 502.</title>
        <authorList>
            <person name="Gao J."/>
            <person name="Sun J."/>
        </authorList>
    </citation>
    <scope>NUCLEOTIDE SEQUENCE [LARGE SCALE GENOMIC DNA]</scope>
    <source>
        <strain evidence="16 17">502</strain>
    </source>
</reference>
<dbReference type="Proteomes" id="UP000271590">
    <property type="component" value="Unassembled WGS sequence"/>
</dbReference>
<evidence type="ECO:0000256" key="4">
    <source>
        <dbReference type="ARBA" id="ARBA00016436"/>
    </source>
</evidence>
<dbReference type="AlphaFoldDB" id="A0A3P3EK52"/>
<protein>
    <recommendedName>
        <fullName evidence="4 13">Tetraacyldisaccharide 4'-kinase</fullName>
        <ecNumber evidence="3 13">2.7.1.130</ecNumber>
    </recommendedName>
    <alternativeName>
        <fullName evidence="12 13">Lipid A 4'-kinase</fullName>
    </alternativeName>
</protein>
<proteinExistence type="inferred from homology"/>
<dbReference type="HAMAP" id="MF_00409">
    <property type="entry name" value="LpxK"/>
    <property type="match status" value="1"/>
</dbReference>
<evidence type="ECO:0000313" key="16">
    <source>
        <dbReference type="EMBL" id="RSZ35448.1"/>
    </source>
</evidence>
<comment type="similarity">
    <text evidence="13">Belongs to the LpxK family.</text>
</comment>
<dbReference type="SUPFAM" id="SSF52540">
    <property type="entry name" value="P-loop containing nucleoside triphosphate hydrolases"/>
    <property type="match status" value="1"/>
</dbReference>
<dbReference type="PANTHER" id="PTHR42724:SF1">
    <property type="entry name" value="TETRAACYLDISACCHARIDE 4'-KINASE, MITOCHONDRIAL-RELATED"/>
    <property type="match status" value="1"/>
</dbReference>
<keyword evidence="14" id="KW-0472">Membrane</keyword>
<dbReference type="UniPathway" id="UPA00359">
    <property type="reaction ID" value="UER00482"/>
</dbReference>
<sequence>MPSQGRSTTGTTGSIAVPASRLQRAWLHRGALACLLWPLSLLYAALFGLRRWLYQIGWRTTERVQVPVIVVGNVIAGGAGKTPVVMAVVRHLQARGLRAGVVSRGHGRRTGDCREVQDQSNAQDVGDEPLLIRRATGAPVFVARRRIEAARSLLARHPATQVIVSDDGLQHLALARDIEICVFDDRGVGNGWRLPAGPLRERWPRPCDLVLHSGEHPAFESGYTATRALALDAVASDGKRTPLDALAGEPVIALAAIARPEAFFGMLRARGLTLAETIALPDHYDFDGWQRPAHTGRRLVCTEKDAVKLWPRAPDALAVPLDFAPSPEFFAALDAKLSSLDGYQAA</sequence>
<evidence type="ECO:0000256" key="1">
    <source>
        <dbReference type="ARBA" id="ARBA00002274"/>
    </source>
</evidence>
<evidence type="ECO:0000256" key="3">
    <source>
        <dbReference type="ARBA" id="ARBA00012071"/>
    </source>
</evidence>
<dbReference type="InterPro" id="IPR027417">
    <property type="entry name" value="P-loop_NTPase"/>
</dbReference>
<comment type="function">
    <text evidence="1 13">Transfers the gamma-phosphate of ATP to the 4'-position of a tetraacyldisaccharide 1-phosphate intermediate (termed DS-1-P) to form tetraacyldisaccharide 1,4'-bis-phosphate (lipid IVA).</text>
</comment>
<evidence type="ECO:0000256" key="6">
    <source>
        <dbReference type="ARBA" id="ARBA00022556"/>
    </source>
</evidence>
<keyword evidence="6 13" id="KW-0441">Lipid A biosynthesis</keyword>
<keyword evidence="8 13" id="KW-0547">Nucleotide-binding</keyword>
<evidence type="ECO:0000256" key="7">
    <source>
        <dbReference type="ARBA" id="ARBA00022679"/>
    </source>
</evidence>
<keyword evidence="17" id="KW-1185">Reference proteome</keyword>
<evidence type="ECO:0000313" key="18">
    <source>
        <dbReference type="Proteomes" id="UP000271590"/>
    </source>
</evidence>
<dbReference type="EMBL" id="RXFQ01000008">
    <property type="protein sequence ID" value="RSZ35448.1"/>
    <property type="molecule type" value="Genomic_DNA"/>
</dbReference>
<keyword evidence="9 13" id="KW-0418">Kinase</keyword>
<accession>A0A3P3EK52</accession>
<evidence type="ECO:0000313" key="17">
    <source>
        <dbReference type="Proteomes" id="UP000271137"/>
    </source>
</evidence>
<feature type="binding site" evidence="13">
    <location>
        <begin position="75"/>
        <end position="82"/>
    </location>
    <ligand>
        <name>ATP</name>
        <dbReference type="ChEBI" id="CHEBI:30616"/>
    </ligand>
</feature>
<comment type="catalytic activity">
    <reaction evidence="13">
        <text>a lipid A disaccharide + ATP = a lipid IVA + ADP + H(+)</text>
        <dbReference type="Rhea" id="RHEA:67840"/>
        <dbReference type="ChEBI" id="CHEBI:15378"/>
        <dbReference type="ChEBI" id="CHEBI:30616"/>
        <dbReference type="ChEBI" id="CHEBI:176343"/>
        <dbReference type="ChEBI" id="CHEBI:176425"/>
        <dbReference type="ChEBI" id="CHEBI:456216"/>
        <dbReference type="EC" id="2.7.1.130"/>
    </reaction>
</comment>
<evidence type="ECO:0000256" key="13">
    <source>
        <dbReference type="HAMAP-Rule" id="MF_00409"/>
    </source>
</evidence>